<name>A0A1B6LUD5_9HEMI</name>
<dbReference type="PANTHER" id="PTHR23048">
    <property type="entry name" value="MYOSIN LIGHT CHAIN 1, 3"/>
    <property type="match status" value="1"/>
</dbReference>
<accession>A0A1B6LUD5</accession>
<reference evidence="5" key="1">
    <citation type="submission" date="2015-11" db="EMBL/GenBank/DDBJ databases">
        <title>De novo transcriptome assembly of four potential Pierce s Disease insect vectors from Arizona vineyards.</title>
        <authorList>
            <person name="Tassone E.E."/>
        </authorList>
    </citation>
    <scope>NUCLEOTIDE SEQUENCE</scope>
</reference>
<dbReference type="InterPro" id="IPR002048">
    <property type="entry name" value="EF_hand_dom"/>
</dbReference>
<dbReference type="InterPro" id="IPR050230">
    <property type="entry name" value="CALM/Myosin/TropC-like"/>
</dbReference>
<gene>
    <name evidence="5" type="ORF">g.19908</name>
</gene>
<dbReference type="Pfam" id="PF13499">
    <property type="entry name" value="EF-hand_7"/>
    <property type="match status" value="2"/>
</dbReference>
<dbReference type="PROSITE" id="PS00018">
    <property type="entry name" value="EF_HAND_1"/>
    <property type="match status" value="2"/>
</dbReference>
<dbReference type="FunFam" id="1.10.238.10:FF:000178">
    <property type="entry name" value="Calmodulin-2 A"/>
    <property type="match status" value="2"/>
</dbReference>
<dbReference type="EMBL" id="GEBQ01012703">
    <property type="protein sequence ID" value="JAT27274.1"/>
    <property type="molecule type" value="Transcribed_RNA"/>
</dbReference>
<protein>
    <recommendedName>
        <fullName evidence="4">EF-hand domain-containing protein</fullName>
    </recommendedName>
</protein>
<proteinExistence type="predicted"/>
<evidence type="ECO:0000256" key="2">
    <source>
        <dbReference type="ARBA" id="ARBA00022837"/>
    </source>
</evidence>
<dbReference type="InterPro" id="IPR018247">
    <property type="entry name" value="EF_Hand_1_Ca_BS"/>
</dbReference>
<dbReference type="GO" id="GO:0016460">
    <property type="term" value="C:myosin II complex"/>
    <property type="evidence" value="ECO:0007669"/>
    <property type="project" value="TreeGrafter"/>
</dbReference>
<feature type="domain" description="EF-hand" evidence="4">
    <location>
        <begin position="49"/>
        <end position="84"/>
    </location>
</feature>
<evidence type="ECO:0000313" key="5">
    <source>
        <dbReference type="EMBL" id="JAT27274.1"/>
    </source>
</evidence>
<evidence type="ECO:0000256" key="3">
    <source>
        <dbReference type="SAM" id="MobiDB-lite"/>
    </source>
</evidence>
<evidence type="ECO:0000256" key="1">
    <source>
        <dbReference type="ARBA" id="ARBA00022737"/>
    </source>
</evidence>
<keyword evidence="2" id="KW-0106">Calcium</keyword>
<sequence>MPPPVFKPPGANAKKSSSSSSSGSSTPASSESDSPQNPNPMDDLSLTKDQIVLLKNAFTAFDPEKKGCIGIDMIGTILELLGHAQTQAQLEGIIKEVDVDGSGELEFEEFCILASKFLTEEEEDTNTELVNSELKEAFRFYDREGNGYITTEDFKEILRELDPEIPEAELVGMVNEIDVDDSGTVDFEEFQRALR</sequence>
<dbReference type="AlphaFoldDB" id="A0A1B6LUD5"/>
<dbReference type="SMART" id="SM00054">
    <property type="entry name" value="EFh"/>
    <property type="match status" value="4"/>
</dbReference>
<feature type="domain" description="EF-hand" evidence="4">
    <location>
        <begin position="129"/>
        <end position="164"/>
    </location>
</feature>
<dbReference type="InterPro" id="IPR011992">
    <property type="entry name" value="EF-hand-dom_pair"/>
</dbReference>
<feature type="compositionally biased region" description="Low complexity" evidence="3">
    <location>
        <begin position="16"/>
        <end position="34"/>
    </location>
</feature>
<dbReference type="Gene3D" id="1.10.238.10">
    <property type="entry name" value="EF-hand"/>
    <property type="match status" value="2"/>
</dbReference>
<dbReference type="CDD" id="cd00051">
    <property type="entry name" value="EFh"/>
    <property type="match status" value="2"/>
</dbReference>
<dbReference type="SUPFAM" id="SSF47473">
    <property type="entry name" value="EF-hand"/>
    <property type="match status" value="1"/>
</dbReference>
<feature type="domain" description="EF-hand" evidence="4">
    <location>
        <begin position="165"/>
        <end position="195"/>
    </location>
</feature>
<evidence type="ECO:0000259" key="4">
    <source>
        <dbReference type="PROSITE" id="PS50222"/>
    </source>
</evidence>
<feature type="region of interest" description="Disordered" evidence="3">
    <location>
        <begin position="1"/>
        <end position="44"/>
    </location>
</feature>
<dbReference type="PANTHER" id="PTHR23048:SF0">
    <property type="entry name" value="CALMODULIN LIKE 3"/>
    <property type="match status" value="1"/>
</dbReference>
<keyword evidence="1" id="KW-0677">Repeat</keyword>
<dbReference type="GO" id="GO:0005509">
    <property type="term" value="F:calcium ion binding"/>
    <property type="evidence" value="ECO:0007669"/>
    <property type="project" value="InterPro"/>
</dbReference>
<organism evidence="5">
    <name type="scientific">Graphocephala atropunctata</name>
    <dbReference type="NCBI Taxonomy" id="36148"/>
    <lineage>
        <taxon>Eukaryota</taxon>
        <taxon>Metazoa</taxon>
        <taxon>Ecdysozoa</taxon>
        <taxon>Arthropoda</taxon>
        <taxon>Hexapoda</taxon>
        <taxon>Insecta</taxon>
        <taxon>Pterygota</taxon>
        <taxon>Neoptera</taxon>
        <taxon>Paraneoptera</taxon>
        <taxon>Hemiptera</taxon>
        <taxon>Auchenorrhyncha</taxon>
        <taxon>Membracoidea</taxon>
        <taxon>Cicadellidae</taxon>
        <taxon>Cicadellinae</taxon>
        <taxon>Cicadellini</taxon>
        <taxon>Graphocephala</taxon>
    </lineage>
</organism>
<feature type="domain" description="EF-hand" evidence="4">
    <location>
        <begin position="85"/>
        <end position="120"/>
    </location>
</feature>
<dbReference type="PROSITE" id="PS50222">
    <property type="entry name" value="EF_HAND_2"/>
    <property type="match status" value="4"/>
</dbReference>